<evidence type="ECO:0000256" key="2">
    <source>
        <dbReference type="SAM" id="Phobius"/>
    </source>
</evidence>
<evidence type="ECO:0000313" key="3">
    <source>
        <dbReference type="EMBL" id="MYM39507.1"/>
    </source>
</evidence>
<dbReference type="Proteomes" id="UP000478090">
    <property type="component" value="Unassembled WGS sequence"/>
</dbReference>
<evidence type="ECO:0000256" key="1">
    <source>
        <dbReference type="SAM" id="MobiDB-lite"/>
    </source>
</evidence>
<comment type="caution">
    <text evidence="3">The sequence shown here is derived from an EMBL/GenBank/DDBJ whole genome shotgun (WGS) entry which is preliminary data.</text>
</comment>
<proteinExistence type="predicted"/>
<dbReference type="RefSeq" id="WP_161038889.1">
    <property type="nucleotide sequence ID" value="NZ_WWCM01000005.1"/>
</dbReference>
<sequence length="264" mass="27771">MLTITQSEDLSPSRQLPSRTPSTLFNTVCSTDTAHARQKCSYSKHISPSLMGRVQQFEVLFGQRVSPESKANSSSDCDTSTDIHPTAALLKKEERNILCAHEEVKRRDSDGAGAPKKGVPASQAGGSPRRETVDMKQAAAAGLASSKGAVNSTSTPIRSLTETSSKSQFSKAIGPNLGSRFLKAIKLSLNDAGKFCIKVTAATTAGSVIPALCCLPIAGPAALLIVPITAVVTPLVAFPLGFAGYALGQFGEFVASSIIRYRKM</sequence>
<name>A0ABW9VJK6_9BURK</name>
<feature type="transmembrane region" description="Helical" evidence="2">
    <location>
        <begin position="208"/>
        <end position="230"/>
    </location>
</feature>
<gene>
    <name evidence="3" type="ORF">GTP27_09200</name>
</gene>
<reference evidence="3 4" key="1">
    <citation type="submission" date="2019-12" db="EMBL/GenBank/DDBJ databases">
        <title>Novel species isolated from a subtropical stream in China.</title>
        <authorList>
            <person name="Lu H."/>
        </authorList>
    </citation>
    <scope>NUCLEOTIDE SEQUENCE [LARGE SCALE GENOMIC DNA]</scope>
    <source>
        <strain evidence="3 4">CY13W</strain>
    </source>
</reference>
<feature type="transmembrane region" description="Helical" evidence="2">
    <location>
        <begin position="236"/>
        <end position="259"/>
    </location>
</feature>
<keyword evidence="4" id="KW-1185">Reference proteome</keyword>
<accession>A0ABW9VJK6</accession>
<evidence type="ECO:0008006" key="5">
    <source>
        <dbReference type="Google" id="ProtNLM"/>
    </source>
</evidence>
<organism evidence="3 4">
    <name type="scientific">Duganella qianjiadongensis</name>
    <dbReference type="NCBI Taxonomy" id="2692176"/>
    <lineage>
        <taxon>Bacteria</taxon>
        <taxon>Pseudomonadati</taxon>
        <taxon>Pseudomonadota</taxon>
        <taxon>Betaproteobacteria</taxon>
        <taxon>Burkholderiales</taxon>
        <taxon>Oxalobacteraceae</taxon>
        <taxon>Telluria group</taxon>
        <taxon>Duganella</taxon>
    </lineage>
</organism>
<evidence type="ECO:0000313" key="4">
    <source>
        <dbReference type="Proteomes" id="UP000478090"/>
    </source>
</evidence>
<keyword evidence="2" id="KW-0472">Membrane</keyword>
<keyword evidence="2" id="KW-0812">Transmembrane</keyword>
<keyword evidence="2" id="KW-1133">Transmembrane helix</keyword>
<protein>
    <recommendedName>
        <fullName evidence="5">DUF697 domain-containing protein</fullName>
    </recommendedName>
</protein>
<feature type="region of interest" description="Disordered" evidence="1">
    <location>
        <begin position="103"/>
        <end position="138"/>
    </location>
</feature>
<feature type="region of interest" description="Disordered" evidence="1">
    <location>
        <begin position="1"/>
        <end position="22"/>
    </location>
</feature>
<dbReference type="EMBL" id="WWCM01000005">
    <property type="protein sequence ID" value="MYM39507.1"/>
    <property type="molecule type" value="Genomic_DNA"/>
</dbReference>